<dbReference type="PANTHER" id="PTHR47966:SF51">
    <property type="entry name" value="BETA-SITE APP-CLEAVING ENZYME, ISOFORM A-RELATED"/>
    <property type="match status" value="1"/>
</dbReference>
<dbReference type="Proteomes" id="UP001365542">
    <property type="component" value="Unassembled WGS sequence"/>
</dbReference>
<feature type="region of interest" description="Disordered" evidence="2">
    <location>
        <begin position="433"/>
        <end position="467"/>
    </location>
</feature>
<reference evidence="6 7" key="1">
    <citation type="submission" date="2019-10" db="EMBL/GenBank/DDBJ databases">
        <authorList>
            <person name="Palmer J.M."/>
        </authorList>
    </citation>
    <scope>NUCLEOTIDE SEQUENCE [LARGE SCALE GENOMIC DNA]</scope>
    <source>
        <strain evidence="6 7">TWF694</strain>
    </source>
</reference>
<accession>A0AAV9X184</accession>
<gene>
    <name evidence="6" type="ORF">TWF694_003014</name>
</gene>
<evidence type="ECO:0000256" key="3">
    <source>
        <dbReference type="SAM" id="Phobius"/>
    </source>
</evidence>
<evidence type="ECO:0000256" key="2">
    <source>
        <dbReference type="SAM" id="MobiDB-lite"/>
    </source>
</evidence>
<dbReference type="GO" id="GO:0004190">
    <property type="term" value="F:aspartic-type endopeptidase activity"/>
    <property type="evidence" value="ECO:0007669"/>
    <property type="project" value="InterPro"/>
</dbReference>
<feature type="region of interest" description="Disordered" evidence="2">
    <location>
        <begin position="499"/>
        <end position="525"/>
    </location>
</feature>
<evidence type="ECO:0000313" key="6">
    <source>
        <dbReference type="EMBL" id="KAK6531849.1"/>
    </source>
</evidence>
<evidence type="ECO:0000256" key="4">
    <source>
        <dbReference type="SAM" id="SignalP"/>
    </source>
</evidence>
<feature type="compositionally biased region" description="Pro residues" evidence="2">
    <location>
        <begin position="567"/>
        <end position="584"/>
    </location>
</feature>
<keyword evidence="3" id="KW-0812">Transmembrane</keyword>
<proteinExistence type="inferred from homology"/>
<feature type="compositionally biased region" description="Gly residues" evidence="2">
    <location>
        <begin position="599"/>
        <end position="623"/>
    </location>
</feature>
<dbReference type="GO" id="GO:0006508">
    <property type="term" value="P:proteolysis"/>
    <property type="evidence" value="ECO:0007669"/>
    <property type="project" value="InterPro"/>
</dbReference>
<dbReference type="Pfam" id="PF00026">
    <property type="entry name" value="Asp"/>
    <property type="match status" value="1"/>
</dbReference>
<keyword evidence="7" id="KW-1185">Reference proteome</keyword>
<feature type="chain" id="PRO_5043463127" description="Peptidase A1 domain-containing protein" evidence="4">
    <location>
        <begin position="32"/>
        <end position="689"/>
    </location>
</feature>
<comment type="similarity">
    <text evidence="1">Belongs to the peptidase A1 family.</text>
</comment>
<feature type="domain" description="Peptidase A1" evidence="5">
    <location>
        <begin position="69"/>
        <end position="402"/>
    </location>
</feature>
<dbReference type="PROSITE" id="PS51767">
    <property type="entry name" value="PEPTIDASE_A1"/>
    <property type="match status" value="1"/>
</dbReference>
<evidence type="ECO:0000313" key="7">
    <source>
        <dbReference type="Proteomes" id="UP001365542"/>
    </source>
</evidence>
<dbReference type="GO" id="GO:0000324">
    <property type="term" value="C:fungal-type vacuole"/>
    <property type="evidence" value="ECO:0007669"/>
    <property type="project" value="TreeGrafter"/>
</dbReference>
<sequence>MRLFPAVGGATNAVLLVVSFYLLATTQSVGAIKATSLKLRTNPNANLRLTKRDYITTTFRPNNQTVFGFFVDVLVGTPPQFFSLQFSTSTTTWLPSPKNTTVKKFCDQNGTGDSFWSCFYPNFYNPKASSTYKARNGTLNNYYGTGLFAKGTYGSDTFKINQLTIPSVYFGLANNYTNAAELGLGVERPRVLSPYPSLPEVMADEGAINLIMYSVYVNDIRNDGGEIYFGAVDDAKFSGTMATYDSKTVGQVPVTGVFWIDGKSGKNSTLSGGTGSGTSGGGQVGEIQLGTPALWLPNDVYSALINSIPALTYATAYEAYVVDCGIDDSELGTLQFNIAGQFISVSARQILVEYPTGSGNCVFTLYQTEQQSLSDPEYLLGTPFLRAAYTVFDYTNNRTSIAQSIANSTASTLVEVPEGGILALPQQSGLGTPTTTIATQSTLPTLSGNPTPTSTPTAASTSSGKSTSVGAIAGGTIGGVALIAIAGILFFFCRRKGKESPGMNEAPPPPVHQDDLGSPGNKEAGYTHSVAAYRSTPVSPVYPNPIPPIAMGMGAGQHSYGITPQTQQPPPPQPQHQGYPPLPPLQHVNAPPSSYHENWGGGGGAVSPGGYSNSGGGGGGGYTDRGFSSSGTNNNGRPSSAVSGSTAGSGGPYNGPDLSSFGGQPGMQANGLNAQGVYGNYGYSGYGTY</sequence>
<evidence type="ECO:0000256" key="1">
    <source>
        <dbReference type="ARBA" id="ARBA00007447"/>
    </source>
</evidence>
<dbReference type="EMBL" id="JAVHJO010000012">
    <property type="protein sequence ID" value="KAK6531849.1"/>
    <property type="molecule type" value="Genomic_DNA"/>
</dbReference>
<dbReference type="PANTHER" id="PTHR47966">
    <property type="entry name" value="BETA-SITE APP-CLEAVING ENZYME, ISOFORM A-RELATED"/>
    <property type="match status" value="1"/>
</dbReference>
<feature type="region of interest" description="Disordered" evidence="2">
    <location>
        <begin position="549"/>
        <end position="666"/>
    </location>
</feature>
<evidence type="ECO:0000259" key="5">
    <source>
        <dbReference type="PROSITE" id="PS51767"/>
    </source>
</evidence>
<dbReference type="Gene3D" id="2.40.70.10">
    <property type="entry name" value="Acid Proteases"/>
    <property type="match status" value="2"/>
</dbReference>
<feature type="compositionally biased region" description="Low complexity" evidence="2">
    <location>
        <begin position="441"/>
        <end position="467"/>
    </location>
</feature>
<keyword evidence="4" id="KW-0732">Signal</keyword>
<dbReference type="InterPro" id="IPR001461">
    <property type="entry name" value="Aspartic_peptidase_A1"/>
</dbReference>
<feature type="transmembrane region" description="Helical" evidence="3">
    <location>
        <begin position="469"/>
        <end position="493"/>
    </location>
</feature>
<protein>
    <recommendedName>
        <fullName evidence="5">Peptidase A1 domain-containing protein</fullName>
    </recommendedName>
</protein>
<keyword evidence="3" id="KW-1133">Transmembrane helix</keyword>
<dbReference type="InterPro" id="IPR033121">
    <property type="entry name" value="PEPTIDASE_A1"/>
</dbReference>
<feature type="signal peptide" evidence="4">
    <location>
        <begin position="1"/>
        <end position="31"/>
    </location>
</feature>
<dbReference type="InterPro" id="IPR021109">
    <property type="entry name" value="Peptidase_aspartic_dom_sf"/>
</dbReference>
<dbReference type="PRINTS" id="PR00792">
    <property type="entry name" value="PEPSIN"/>
</dbReference>
<comment type="caution">
    <text evidence="6">The sequence shown here is derived from an EMBL/GenBank/DDBJ whole genome shotgun (WGS) entry which is preliminary data.</text>
</comment>
<dbReference type="SUPFAM" id="SSF50630">
    <property type="entry name" value="Acid proteases"/>
    <property type="match status" value="1"/>
</dbReference>
<name>A0AAV9X184_9PEZI</name>
<feature type="compositionally biased region" description="Polar residues" evidence="2">
    <location>
        <begin position="626"/>
        <end position="638"/>
    </location>
</feature>
<keyword evidence="3" id="KW-0472">Membrane</keyword>
<organism evidence="6 7">
    <name type="scientific">Orbilia ellipsospora</name>
    <dbReference type="NCBI Taxonomy" id="2528407"/>
    <lineage>
        <taxon>Eukaryota</taxon>
        <taxon>Fungi</taxon>
        <taxon>Dikarya</taxon>
        <taxon>Ascomycota</taxon>
        <taxon>Pezizomycotina</taxon>
        <taxon>Orbiliomycetes</taxon>
        <taxon>Orbiliales</taxon>
        <taxon>Orbiliaceae</taxon>
        <taxon>Orbilia</taxon>
    </lineage>
</organism>
<dbReference type="AlphaFoldDB" id="A0AAV9X184"/>